<evidence type="ECO:0000313" key="1">
    <source>
        <dbReference type="EMBL" id="GAA4070022.1"/>
    </source>
</evidence>
<name>A0ABP7VMP1_9BACI</name>
<dbReference type="EMBL" id="BAABDL010000077">
    <property type="protein sequence ID" value="GAA4070022.1"/>
    <property type="molecule type" value="Genomic_DNA"/>
</dbReference>
<gene>
    <name evidence="1" type="ORF">GCM10022410_14830</name>
</gene>
<reference evidence="2" key="1">
    <citation type="journal article" date="2019" name="Int. J. Syst. Evol. Microbiol.">
        <title>The Global Catalogue of Microorganisms (GCM) 10K type strain sequencing project: providing services to taxonomists for standard genome sequencing and annotation.</title>
        <authorList>
            <consortium name="The Broad Institute Genomics Platform"/>
            <consortium name="The Broad Institute Genome Sequencing Center for Infectious Disease"/>
            <person name="Wu L."/>
            <person name="Ma J."/>
        </authorList>
    </citation>
    <scope>NUCLEOTIDE SEQUENCE [LARGE SCALE GENOMIC DNA]</scope>
    <source>
        <strain evidence="2">JCM 17250</strain>
    </source>
</reference>
<sequence>MILTKWQDFKTDADYYTQSSFEKQINDQFQAMLFEKDQELPSYIWTDHYVVIVKSNTRMINDVSFIKIPRHPESI</sequence>
<accession>A0ABP7VMP1</accession>
<keyword evidence="2" id="KW-1185">Reference proteome</keyword>
<dbReference type="RefSeq" id="WP_344911808.1">
    <property type="nucleotide sequence ID" value="NZ_BAABDL010000077.1"/>
</dbReference>
<organism evidence="1 2">
    <name type="scientific">Amphibacillus indicireducens</name>
    <dbReference type="NCBI Taxonomy" id="1076330"/>
    <lineage>
        <taxon>Bacteria</taxon>
        <taxon>Bacillati</taxon>
        <taxon>Bacillota</taxon>
        <taxon>Bacilli</taxon>
        <taxon>Bacillales</taxon>
        <taxon>Bacillaceae</taxon>
        <taxon>Amphibacillus</taxon>
    </lineage>
</organism>
<comment type="caution">
    <text evidence="1">The sequence shown here is derived from an EMBL/GenBank/DDBJ whole genome shotgun (WGS) entry which is preliminary data.</text>
</comment>
<protein>
    <submittedName>
        <fullName evidence="1">Uncharacterized protein</fullName>
    </submittedName>
</protein>
<proteinExistence type="predicted"/>
<dbReference type="Proteomes" id="UP001501734">
    <property type="component" value="Unassembled WGS sequence"/>
</dbReference>
<evidence type="ECO:0000313" key="2">
    <source>
        <dbReference type="Proteomes" id="UP001501734"/>
    </source>
</evidence>